<feature type="transmembrane region" description="Helical" evidence="7">
    <location>
        <begin position="196"/>
        <end position="216"/>
    </location>
</feature>
<evidence type="ECO:0000256" key="7">
    <source>
        <dbReference type="RuleBase" id="RU362018"/>
    </source>
</evidence>
<feature type="domain" description="Concentrative nucleoside transporter C-terminal" evidence="9">
    <location>
        <begin position="196"/>
        <end position="413"/>
    </location>
</feature>
<dbReference type="OrthoDB" id="9766455at2"/>
<dbReference type="Proteomes" id="UP000265916">
    <property type="component" value="Unassembled WGS sequence"/>
</dbReference>
<dbReference type="EMBL" id="NRJG01000045">
    <property type="protein sequence ID" value="RIY39001.1"/>
    <property type="molecule type" value="Genomic_DNA"/>
</dbReference>
<keyword evidence="6 7" id="KW-0472">Membrane</keyword>
<comment type="subcellular location">
    <subcellularLocation>
        <location evidence="1">Cell membrane</location>
        <topology evidence="1">Multi-pass membrane protein</topology>
    </subcellularLocation>
</comment>
<evidence type="ECO:0000313" key="12">
    <source>
        <dbReference type="Proteomes" id="UP000265916"/>
    </source>
</evidence>
<organism evidence="11 12">
    <name type="scientific">Psittacicella hinzii</name>
    <dbReference type="NCBI Taxonomy" id="2028575"/>
    <lineage>
        <taxon>Bacteria</taxon>
        <taxon>Pseudomonadati</taxon>
        <taxon>Pseudomonadota</taxon>
        <taxon>Gammaproteobacteria</taxon>
        <taxon>Pasteurellales</taxon>
        <taxon>Psittacicellaceae</taxon>
        <taxon>Psittacicella</taxon>
    </lineage>
</organism>
<comment type="similarity">
    <text evidence="2 7">Belongs to the concentrative nucleoside transporter (CNT) (TC 2.A.41) family.</text>
</comment>
<gene>
    <name evidence="11" type="ORF">CKF58_03045</name>
</gene>
<keyword evidence="3" id="KW-1003">Cell membrane</keyword>
<keyword evidence="5 7" id="KW-1133">Transmembrane helix</keyword>
<protein>
    <recommendedName>
        <fullName evidence="7">Nucleoside permease</fullName>
    </recommendedName>
</protein>
<dbReference type="InterPro" id="IPR011642">
    <property type="entry name" value="Gate_dom"/>
</dbReference>
<dbReference type="InterPro" id="IPR008276">
    <property type="entry name" value="C_nuclsd_transpt"/>
</dbReference>
<evidence type="ECO:0000259" key="10">
    <source>
        <dbReference type="Pfam" id="PF07670"/>
    </source>
</evidence>
<sequence>MSLIMSLVGIVVLLAIGFLLSKHKKQINYRTVLVALLIQFFFGGFVLYVPVGQEILFAVSEGFVKLLGYVREGTTFLLGFTLTDPEKMGFVFAFASLPVIIYLASLISILYYIGVMKWIIRGIGGFLRLLLGTSETESLSAAANIFVGQTEAPLTVKPYIAKMTESELFAIMVGGLASVAGSVLAGYIGMGVPAPYLIAASFMSAPGGLLFAKLLIPETAKSVTFTKDAKADEDAPANVLEAAARGASDGMFLVLNVAAMLLAFLSIIGLINGILSWFGGLFNFDQLSLTWILSIPFRYLAFLIGVPWQDASVAGGMIGIKVVTNEFVGYLDLAKYIVKNADGTFASWQGIQPITGTILSFALCGFANLSSIAILIGGLGVMAPGRRADVARLGVYAVIGGCLSNLMSATIAGFFFALGGGIH</sequence>
<dbReference type="AlphaFoldDB" id="A0A3A1YN73"/>
<proteinExistence type="inferred from homology"/>
<accession>A0A3A1YN73</accession>
<reference evidence="11 12" key="1">
    <citation type="submission" date="2017-08" db="EMBL/GenBank/DDBJ databases">
        <title>Reclassification of Bisgaard taxon 37 and 44.</title>
        <authorList>
            <person name="Christensen H."/>
        </authorList>
    </citation>
    <scope>NUCLEOTIDE SEQUENCE [LARGE SCALE GENOMIC DNA]</scope>
    <source>
        <strain evidence="11 12">111</strain>
    </source>
</reference>
<feature type="domain" description="Nucleoside transporter/FeoB GTPase Gate" evidence="10">
    <location>
        <begin position="96"/>
        <end position="191"/>
    </location>
</feature>
<feature type="transmembrane region" description="Helical" evidence="7">
    <location>
        <begin position="90"/>
        <end position="113"/>
    </location>
</feature>
<dbReference type="Pfam" id="PF01773">
    <property type="entry name" value="Nucleos_tra2_N"/>
    <property type="match status" value="1"/>
</dbReference>
<feature type="transmembrane region" description="Helical" evidence="7">
    <location>
        <begin position="168"/>
        <end position="190"/>
    </location>
</feature>
<dbReference type="Pfam" id="PF07670">
    <property type="entry name" value="Gate"/>
    <property type="match status" value="1"/>
</dbReference>
<evidence type="ECO:0000256" key="2">
    <source>
        <dbReference type="ARBA" id="ARBA00009033"/>
    </source>
</evidence>
<dbReference type="NCBIfam" id="TIGR00804">
    <property type="entry name" value="nupC"/>
    <property type="match status" value="1"/>
</dbReference>
<dbReference type="PANTHER" id="PTHR10590">
    <property type="entry name" value="SODIUM/NUCLEOSIDE COTRANSPORTER"/>
    <property type="match status" value="1"/>
</dbReference>
<keyword evidence="4 7" id="KW-0812">Transmembrane</keyword>
<dbReference type="GO" id="GO:0015293">
    <property type="term" value="F:symporter activity"/>
    <property type="evidence" value="ECO:0007669"/>
    <property type="project" value="TreeGrafter"/>
</dbReference>
<dbReference type="RefSeq" id="WP_119530839.1">
    <property type="nucleotide sequence ID" value="NZ_JBHSSP010000032.1"/>
</dbReference>
<evidence type="ECO:0000256" key="1">
    <source>
        <dbReference type="ARBA" id="ARBA00004651"/>
    </source>
</evidence>
<dbReference type="InterPro" id="IPR002668">
    <property type="entry name" value="CNT_N_dom"/>
</dbReference>
<feature type="transmembrane region" description="Helical" evidence="7">
    <location>
        <begin position="33"/>
        <end position="51"/>
    </location>
</feature>
<evidence type="ECO:0000256" key="4">
    <source>
        <dbReference type="ARBA" id="ARBA00022692"/>
    </source>
</evidence>
<dbReference type="InterPro" id="IPR018270">
    <property type="entry name" value="C_nuclsd_transpt_met_bac"/>
</dbReference>
<feature type="transmembrane region" description="Helical" evidence="7">
    <location>
        <begin position="253"/>
        <end position="275"/>
    </location>
</feature>
<name>A0A3A1YN73_9GAMM</name>
<evidence type="ECO:0000313" key="11">
    <source>
        <dbReference type="EMBL" id="RIY39001.1"/>
    </source>
</evidence>
<evidence type="ECO:0000256" key="6">
    <source>
        <dbReference type="ARBA" id="ARBA00023136"/>
    </source>
</evidence>
<feature type="transmembrane region" description="Helical" evidence="7">
    <location>
        <begin position="6"/>
        <end position="21"/>
    </location>
</feature>
<evidence type="ECO:0000256" key="5">
    <source>
        <dbReference type="ARBA" id="ARBA00022989"/>
    </source>
</evidence>
<dbReference type="GO" id="GO:0005337">
    <property type="term" value="F:nucleoside transmembrane transporter activity"/>
    <property type="evidence" value="ECO:0007669"/>
    <property type="project" value="InterPro"/>
</dbReference>
<dbReference type="GO" id="GO:0005886">
    <property type="term" value="C:plasma membrane"/>
    <property type="evidence" value="ECO:0007669"/>
    <property type="project" value="UniProtKB-SubCell"/>
</dbReference>
<keyword evidence="7" id="KW-0813">Transport</keyword>
<feature type="transmembrane region" description="Helical" evidence="7">
    <location>
        <begin position="393"/>
        <end position="418"/>
    </location>
</feature>
<dbReference type="InterPro" id="IPR011657">
    <property type="entry name" value="CNT_C_dom"/>
</dbReference>
<feature type="domain" description="Concentrative nucleoside transporter N-terminal" evidence="8">
    <location>
        <begin position="8"/>
        <end position="79"/>
    </location>
</feature>
<feature type="transmembrane region" description="Helical" evidence="7">
    <location>
        <begin position="287"/>
        <end position="306"/>
    </location>
</feature>
<keyword evidence="12" id="KW-1185">Reference proteome</keyword>
<comment type="caution">
    <text evidence="11">The sequence shown here is derived from an EMBL/GenBank/DDBJ whole genome shotgun (WGS) entry which is preliminary data.</text>
</comment>
<evidence type="ECO:0000259" key="9">
    <source>
        <dbReference type="Pfam" id="PF07662"/>
    </source>
</evidence>
<dbReference type="Pfam" id="PF07662">
    <property type="entry name" value="Nucleos_tra2_C"/>
    <property type="match status" value="1"/>
</dbReference>
<dbReference type="PANTHER" id="PTHR10590:SF4">
    <property type="entry name" value="SOLUTE CARRIER FAMILY 28 MEMBER 3"/>
    <property type="match status" value="1"/>
</dbReference>
<evidence type="ECO:0000259" key="8">
    <source>
        <dbReference type="Pfam" id="PF01773"/>
    </source>
</evidence>
<evidence type="ECO:0000256" key="3">
    <source>
        <dbReference type="ARBA" id="ARBA00022475"/>
    </source>
</evidence>
<feature type="transmembrane region" description="Helical" evidence="7">
    <location>
        <begin position="358"/>
        <end position="381"/>
    </location>
</feature>